<proteinExistence type="predicted"/>
<evidence type="ECO:0000313" key="1">
    <source>
        <dbReference type="EMBL" id="MAA13068.1"/>
    </source>
</evidence>
<organism evidence="1">
    <name type="scientific">Rhipicephalus zambeziensis</name>
    <dbReference type="NCBI Taxonomy" id="60191"/>
    <lineage>
        <taxon>Eukaryota</taxon>
        <taxon>Metazoa</taxon>
        <taxon>Ecdysozoa</taxon>
        <taxon>Arthropoda</taxon>
        <taxon>Chelicerata</taxon>
        <taxon>Arachnida</taxon>
        <taxon>Acari</taxon>
        <taxon>Parasitiformes</taxon>
        <taxon>Ixodida</taxon>
        <taxon>Ixodoidea</taxon>
        <taxon>Ixodidae</taxon>
        <taxon>Rhipicephalinae</taxon>
        <taxon>Rhipicephalus</taxon>
        <taxon>Rhipicephalus</taxon>
    </lineage>
</organism>
<name>A0A224Y667_9ACAR</name>
<accession>A0A224Y667</accession>
<sequence length="94" mass="10731">MNSSTWIRSAVPRTSAPWLVAIVVFVTTESRALNKSTTALPPVDDEYVEEWPGDKQSPWSKSSETMWIGHGLPVWIRLHEGRMHTLAWNTNVER</sequence>
<reference evidence="1" key="1">
    <citation type="journal article" date="2017" name="Parasit. Vectors">
        <title>Sialotranscriptomics of Rhipicephalus zambeziensis reveals intricate expression profiles of secretory proteins and suggests tight temporal transcriptional regulation during blood-feeding.</title>
        <authorList>
            <person name="de Castro M.H."/>
            <person name="de Klerk D."/>
            <person name="Pienaar R."/>
            <person name="Rees D.J.G."/>
            <person name="Mans B.J."/>
        </authorList>
    </citation>
    <scope>NUCLEOTIDE SEQUENCE</scope>
    <source>
        <tissue evidence="1">Salivary glands</tissue>
    </source>
</reference>
<dbReference type="EMBL" id="GFPF01001922">
    <property type="protein sequence ID" value="MAA13068.1"/>
    <property type="molecule type" value="Transcribed_RNA"/>
</dbReference>
<protein>
    <submittedName>
        <fullName evidence="1">Uncharacterized protein</fullName>
    </submittedName>
</protein>
<dbReference type="AlphaFoldDB" id="A0A224Y667"/>